<dbReference type="Proteomes" id="UP000257109">
    <property type="component" value="Unassembled WGS sequence"/>
</dbReference>
<evidence type="ECO:0008006" key="3">
    <source>
        <dbReference type="Google" id="ProtNLM"/>
    </source>
</evidence>
<evidence type="ECO:0000313" key="1">
    <source>
        <dbReference type="EMBL" id="RDX84779.1"/>
    </source>
</evidence>
<sequence>MTISAFQGKNNLELYLEWERKVEYVFDCHNYSEEKKRSNWKNNKDATNPKEDVKAKYSNVLPKEVPYGLPPLRGIEHQIDLIPDSPIPNRPAYRTNLEETKEIQKQMNELLQNGFERESLSPCSVPVILVPKKDGTWRMCVNSRSGYNQIRMKEGDSWKTSFKTKYGLYEWLVMPFSLTNAPSTFLSSKGISMDEGKVKAIREWSTLKNVNEFLKSQAEEFDSRMNPFDEGRNDRNPTNKAKDLLRGIRGPMTSFMAARFLMTNHNAGAKQAAHTTPLDAREKGLAGSYFFLFLFFHCLINELKVKRYDKIKCSQI</sequence>
<accession>A0A371G2J0</accession>
<comment type="caution">
    <text evidence="1">The sequence shown here is derived from an EMBL/GenBank/DDBJ whole genome shotgun (WGS) entry which is preliminary data.</text>
</comment>
<dbReference type="Gene3D" id="3.10.10.10">
    <property type="entry name" value="HIV Type 1 Reverse Transcriptase, subunit A, domain 1"/>
    <property type="match status" value="2"/>
</dbReference>
<dbReference type="PANTHER" id="PTHR35046:SF9">
    <property type="entry name" value="RNA-DIRECTED DNA POLYMERASE"/>
    <property type="match status" value="1"/>
</dbReference>
<reference evidence="1" key="1">
    <citation type="submission" date="2018-05" db="EMBL/GenBank/DDBJ databases">
        <title>Draft genome of Mucuna pruriens seed.</title>
        <authorList>
            <person name="Nnadi N.E."/>
            <person name="Vos R."/>
            <person name="Hasami M.H."/>
            <person name="Devisetty U.K."/>
            <person name="Aguiy J.C."/>
        </authorList>
    </citation>
    <scope>NUCLEOTIDE SEQUENCE [LARGE SCALE GENOMIC DNA]</scope>
    <source>
        <strain evidence="1">JCA_2017</strain>
    </source>
</reference>
<feature type="non-terminal residue" evidence="1">
    <location>
        <position position="1"/>
    </location>
</feature>
<dbReference type="SUPFAM" id="SSF56672">
    <property type="entry name" value="DNA/RNA polymerases"/>
    <property type="match status" value="1"/>
</dbReference>
<keyword evidence="2" id="KW-1185">Reference proteome</keyword>
<dbReference type="InterPro" id="IPR043502">
    <property type="entry name" value="DNA/RNA_pol_sf"/>
</dbReference>
<dbReference type="OrthoDB" id="1432907at2759"/>
<dbReference type="AlphaFoldDB" id="A0A371G2J0"/>
<dbReference type="STRING" id="157652.A0A371G2J0"/>
<dbReference type="CDD" id="cd01647">
    <property type="entry name" value="RT_LTR"/>
    <property type="match status" value="1"/>
</dbReference>
<dbReference type="PANTHER" id="PTHR35046">
    <property type="entry name" value="ZINC KNUCKLE (CCHC-TYPE) FAMILY PROTEIN"/>
    <property type="match status" value="1"/>
</dbReference>
<proteinExistence type="predicted"/>
<organism evidence="1 2">
    <name type="scientific">Mucuna pruriens</name>
    <name type="common">Velvet bean</name>
    <name type="synonym">Dolichos pruriens</name>
    <dbReference type="NCBI Taxonomy" id="157652"/>
    <lineage>
        <taxon>Eukaryota</taxon>
        <taxon>Viridiplantae</taxon>
        <taxon>Streptophyta</taxon>
        <taxon>Embryophyta</taxon>
        <taxon>Tracheophyta</taxon>
        <taxon>Spermatophyta</taxon>
        <taxon>Magnoliopsida</taxon>
        <taxon>eudicotyledons</taxon>
        <taxon>Gunneridae</taxon>
        <taxon>Pentapetalae</taxon>
        <taxon>rosids</taxon>
        <taxon>fabids</taxon>
        <taxon>Fabales</taxon>
        <taxon>Fabaceae</taxon>
        <taxon>Papilionoideae</taxon>
        <taxon>50 kb inversion clade</taxon>
        <taxon>NPAAA clade</taxon>
        <taxon>indigoferoid/millettioid clade</taxon>
        <taxon>Phaseoleae</taxon>
        <taxon>Mucuna</taxon>
    </lineage>
</organism>
<dbReference type="EMBL" id="QJKJ01006953">
    <property type="protein sequence ID" value="RDX84779.1"/>
    <property type="molecule type" value="Genomic_DNA"/>
</dbReference>
<name>A0A371G2J0_MUCPR</name>
<protein>
    <recommendedName>
        <fullName evidence="3">Reverse transcriptase domain-containing protein</fullName>
    </recommendedName>
</protein>
<gene>
    <name evidence="1" type="ORF">CR513_34116</name>
</gene>
<evidence type="ECO:0000313" key="2">
    <source>
        <dbReference type="Proteomes" id="UP000257109"/>
    </source>
</evidence>